<reference evidence="2 3" key="1">
    <citation type="submission" date="2012-08" db="EMBL/GenBank/DDBJ databases">
        <title>Oryza genome evolution.</title>
        <authorList>
            <person name="Wing R.A."/>
        </authorList>
    </citation>
    <scope>NUCLEOTIDE SEQUENCE</scope>
</reference>
<feature type="compositionally biased region" description="Polar residues" evidence="1">
    <location>
        <begin position="49"/>
        <end position="66"/>
    </location>
</feature>
<dbReference type="Gramene" id="LPERR07G10760.1">
    <property type="protein sequence ID" value="LPERR07G10760.1"/>
    <property type="gene ID" value="LPERR07G10760"/>
</dbReference>
<name>A0A0D9WYD6_9ORYZ</name>
<reference evidence="2" key="3">
    <citation type="submission" date="2015-04" db="UniProtKB">
        <authorList>
            <consortium name="EnsemblPlants"/>
        </authorList>
    </citation>
    <scope>IDENTIFICATION</scope>
</reference>
<evidence type="ECO:0000313" key="2">
    <source>
        <dbReference type="EnsemblPlants" id="LPERR07G10760.1"/>
    </source>
</evidence>
<proteinExistence type="predicted"/>
<feature type="region of interest" description="Disordered" evidence="1">
    <location>
        <begin position="14"/>
        <end position="33"/>
    </location>
</feature>
<feature type="compositionally biased region" description="Low complexity" evidence="1">
    <location>
        <begin position="14"/>
        <end position="28"/>
    </location>
</feature>
<feature type="region of interest" description="Disordered" evidence="1">
    <location>
        <begin position="49"/>
        <end position="75"/>
    </location>
</feature>
<dbReference type="AlphaFoldDB" id="A0A0D9WYD6"/>
<keyword evidence="3" id="KW-1185">Reference proteome</keyword>
<organism evidence="2 3">
    <name type="scientific">Leersia perrieri</name>
    <dbReference type="NCBI Taxonomy" id="77586"/>
    <lineage>
        <taxon>Eukaryota</taxon>
        <taxon>Viridiplantae</taxon>
        <taxon>Streptophyta</taxon>
        <taxon>Embryophyta</taxon>
        <taxon>Tracheophyta</taxon>
        <taxon>Spermatophyta</taxon>
        <taxon>Magnoliopsida</taxon>
        <taxon>Liliopsida</taxon>
        <taxon>Poales</taxon>
        <taxon>Poaceae</taxon>
        <taxon>BOP clade</taxon>
        <taxon>Oryzoideae</taxon>
        <taxon>Oryzeae</taxon>
        <taxon>Oryzinae</taxon>
        <taxon>Leersia</taxon>
    </lineage>
</organism>
<dbReference type="Proteomes" id="UP000032180">
    <property type="component" value="Chromosome 7"/>
</dbReference>
<evidence type="ECO:0000256" key="1">
    <source>
        <dbReference type="SAM" id="MobiDB-lite"/>
    </source>
</evidence>
<sequence>MNFTTQLLQLDNSASANCRSNSPSPSNSKLENPLNRVYTMIGFSKSQSLSAQTLLPSPSNQRNTGSGPYKKSIGP</sequence>
<protein>
    <submittedName>
        <fullName evidence="2">Uncharacterized protein</fullName>
    </submittedName>
</protein>
<dbReference type="HOGENOM" id="CLU_2674678_0_0_1"/>
<evidence type="ECO:0000313" key="3">
    <source>
        <dbReference type="Proteomes" id="UP000032180"/>
    </source>
</evidence>
<reference evidence="3" key="2">
    <citation type="submission" date="2013-12" db="EMBL/GenBank/DDBJ databases">
        <authorList>
            <person name="Yu Y."/>
            <person name="Lee S."/>
            <person name="de Baynast K."/>
            <person name="Wissotski M."/>
            <person name="Liu L."/>
            <person name="Talag J."/>
            <person name="Goicoechea J."/>
            <person name="Angelova A."/>
            <person name="Jetty R."/>
            <person name="Kudrna D."/>
            <person name="Golser W."/>
            <person name="Rivera L."/>
            <person name="Zhang J."/>
            <person name="Wing R."/>
        </authorList>
    </citation>
    <scope>NUCLEOTIDE SEQUENCE</scope>
</reference>
<dbReference type="EnsemblPlants" id="LPERR07G10760.1">
    <property type="protein sequence ID" value="LPERR07G10760.1"/>
    <property type="gene ID" value="LPERR07G10760"/>
</dbReference>
<accession>A0A0D9WYD6</accession>